<feature type="domain" description="Cupin type-2" evidence="1">
    <location>
        <begin position="28"/>
        <end position="90"/>
    </location>
</feature>
<gene>
    <name evidence="2" type="ORF">O4U47_05950</name>
</gene>
<keyword evidence="3" id="KW-1185">Reference proteome</keyword>
<sequence>MSTPPFPGAVAASRLEVYDWQAEDGLHGGTPHTHTASSEAYIVVAGSGEVHTLTPEGATADALEPGTLLWFTPGTVHRLVNSGGLEIIVVMQNSGLPEAGDAVFTFPDRVLADGDAYEAAARLPQGAPEEERAAAARARRDLALEGYRELRASVLREGGDALRRFHRSAAELVRPRVAEWQRIWREGAQREAERTGLQLASLAEGDPGLMEEAAVVRTEPLPGPRHFGMCGRLSTWRPREGGG</sequence>
<organism evidence="2 3">
    <name type="scientific">Nocardiopsis suaedae</name>
    <dbReference type="NCBI Taxonomy" id="3018444"/>
    <lineage>
        <taxon>Bacteria</taxon>
        <taxon>Bacillati</taxon>
        <taxon>Actinomycetota</taxon>
        <taxon>Actinomycetes</taxon>
        <taxon>Streptosporangiales</taxon>
        <taxon>Nocardiopsidaceae</taxon>
        <taxon>Nocardiopsis</taxon>
    </lineage>
</organism>
<name>A0ABT4TH54_9ACTN</name>
<protein>
    <submittedName>
        <fullName evidence="2">Cupin domain-containing protein</fullName>
    </submittedName>
</protein>
<dbReference type="EMBL" id="JAQFWP010000007">
    <property type="protein sequence ID" value="MDA2804047.1"/>
    <property type="molecule type" value="Genomic_DNA"/>
</dbReference>
<reference evidence="2" key="1">
    <citation type="submission" date="2023-01" db="EMBL/GenBank/DDBJ databases">
        <title>Draft genome sequence of Nocardiopsis sp. LSu2-4 isolated from halophytes.</title>
        <authorList>
            <person name="Duangmal K."/>
            <person name="Chantavorakit T."/>
        </authorList>
    </citation>
    <scope>NUCLEOTIDE SEQUENCE</scope>
    <source>
        <strain evidence="2">LSu2-4</strain>
    </source>
</reference>
<dbReference type="Proteomes" id="UP001165685">
    <property type="component" value="Unassembled WGS sequence"/>
</dbReference>
<proteinExistence type="predicted"/>
<dbReference type="CDD" id="cd02208">
    <property type="entry name" value="cupin_RmlC-like"/>
    <property type="match status" value="1"/>
</dbReference>
<dbReference type="Gene3D" id="2.60.120.10">
    <property type="entry name" value="Jelly Rolls"/>
    <property type="match status" value="1"/>
</dbReference>
<dbReference type="InterPro" id="IPR013096">
    <property type="entry name" value="Cupin_2"/>
</dbReference>
<comment type="caution">
    <text evidence="2">The sequence shown here is derived from an EMBL/GenBank/DDBJ whole genome shotgun (WGS) entry which is preliminary data.</text>
</comment>
<dbReference type="RefSeq" id="WP_270676534.1">
    <property type="nucleotide sequence ID" value="NZ_JAQFWP010000007.1"/>
</dbReference>
<dbReference type="SUPFAM" id="SSF51182">
    <property type="entry name" value="RmlC-like cupins"/>
    <property type="match status" value="1"/>
</dbReference>
<dbReference type="Pfam" id="PF07883">
    <property type="entry name" value="Cupin_2"/>
    <property type="match status" value="1"/>
</dbReference>
<evidence type="ECO:0000313" key="2">
    <source>
        <dbReference type="EMBL" id="MDA2804047.1"/>
    </source>
</evidence>
<evidence type="ECO:0000313" key="3">
    <source>
        <dbReference type="Proteomes" id="UP001165685"/>
    </source>
</evidence>
<dbReference type="InterPro" id="IPR014710">
    <property type="entry name" value="RmlC-like_jellyroll"/>
</dbReference>
<accession>A0ABT4TH54</accession>
<evidence type="ECO:0000259" key="1">
    <source>
        <dbReference type="Pfam" id="PF07883"/>
    </source>
</evidence>
<dbReference type="InterPro" id="IPR011051">
    <property type="entry name" value="RmlC_Cupin_sf"/>
</dbReference>